<evidence type="ECO:0000256" key="6">
    <source>
        <dbReference type="ARBA" id="ARBA00022826"/>
    </source>
</evidence>
<keyword evidence="11 12" id="KW-0407">Ion channel</keyword>
<comment type="similarity">
    <text evidence="2 12">Belongs to the two pore domain potassium channel (TC 1.A.1.8) family.</text>
</comment>
<dbReference type="PANTHER" id="PTHR11003">
    <property type="entry name" value="POTASSIUM CHANNEL, SUBFAMILY K"/>
    <property type="match status" value="1"/>
</dbReference>
<evidence type="ECO:0000256" key="7">
    <source>
        <dbReference type="ARBA" id="ARBA00022958"/>
    </source>
</evidence>
<evidence type="ECO:0000256" key="3">
    <source>
        <dbReference type="ARBA" id="ARBA00022448"/>
    </source>
</evidence>
<evidence type="ECO:0000313" key="16">
    <source>
        <dbReference type="Proteomes" id="UP000887566"/>
    </source>
</evidence>
<feature type="region of interest" description="Disordered" evidence="13">
    <location>
        <begin position="367"/>
        <end position="418"/>
    </location>
</feature>
<dbReference type="GO" id="GO:0005886">
    <property type="term" value="C:plasma membrane"/>
    <property type="evidence" value="ECO:0007669"/>
    <property type="project" value="TreeGrafter"/>
</dbReference>
<feature type="transmembrane region" description="Helical" evidence="14">
    <location>
        <begin position="78"/>
        <end position="97"/>
    </location>
</feature>
<dbReference type="GO" id="GO:0015271">
    <property type="term" value="F:outward rectifier potassium channel activity"/>
    <property type="evidence" value="ECO:0007669"/>
    <property type="project" value="TreeGrafter"/>
</dbReference>
<keyword evidence="4" id="KW-0633">Potassium transport</keyword>
<protein>
    <submittedName>
        <fullName evidence="17">Potassium channel domain-containing protein</fullName>
    </submittedName>
</protein>
<keyword evidence="3 12" id="KW-0813">Transport</keyword>
<keyword evidence="8 14" id="KW-1133">Transmembrane helix</keyword>
<evidence type="ECO:0000256" key="4">
    <source>
        <dbReference type="ARBA" id="ARBA00022538"/>
    </source>
</evidence>
<name>A0A914XL49_9BILA</name>
<dbReference type="GO" id="GO:0022841">
    <property type="term" value="F:potassium ion leak channel activity"/>
    <property type="evidence" value="ECO:0007669"/>
    <property type="project" value="TreeGrafter"/>
</dbReference>
<dbReference type="GO" id="GO:0030322">
    <property type="term" value="P:stabilization of membrane potential"/>
    <property type="evidence" value="ECO:0007669"/>
    <property type="project" value="TreeGrafter"/>
</dbReference>
<dbReference type="InterPro" id="IPR003280">
    <property type="entry name" value="2pore_dom_K_chnl"/>
</dbReference>
<evidence type="ECO:0000256" key="9">
    <source>
        <dbReference type="ARBA" id="ARBA00023065"/>
    </source>
</evidence>
<reference evidence="17" key="1">
    <citation type="submission" date="2022-11" db="UniProtKB">
        <authorList>
            <consortium name="WormBaseParasite"/>
        </authorList>
    </citation>
    <scope>IDENTIFICATION</scope>
</reference>
<dbReference type="SUPFAM" id="SSF81324">
    <property type="entry name" value="Voltage-gated potassium channels"/>
    <property type="match status" value="2"/>
</dbReference>
<feature type="transmembrane region" description="Helical" evidence="14">
    <location>
        <begin position="109"/>
        <end position="128"/>
    </location>
</feature>
<evidence type="ECO:0000256" key="12">
    <source>
        <dbReference type="RuleBase" id="RU003857"/>
    </source>
</evidence>
<dbReference type="Proteomes" id="UP000887566">
    <property type="component" value="Unplaced"/>
</dbReference>
<keyword evidence="10 14" id="KW-0472">Membrane</keyword>
<dbReference type="WBParaSite" id="PSAMB.scaffold929size38470.g9792.t1">
    <property type="protein sequence ID" value="PSAMB.scaffold929size38470.g9792.t1"/>
    <property type="gene ID" value="PSAMB.scaffold929size38470.g9792"/>
</dbReference>
<dbReference type="PRINTS" id="PR01333">
    <property type="entry name" value="2POREKCHANEL"/>
</dbReference>
<keyword evidence="16" id="KW-1185">Reference proteome</keyword>
<feature type="domain" description="Potassium channel" evidence="15">
    <location>
        <begin position="69"/>
        <end position="132"/>
    </location>
</feature>
<dbReference type="PANTHER" id="PTHR11003:SF291">
    <property type="entry name" value="IP11374P"/>
    <property type="match status" value="1"/>
</dbReference>
<keyword evidence="6" id="KW-0631">Potassium channel</keyword>
<keyword evidence="9 12" id="KW-0406">Ion transport</keyword>
<proteinExistence type="inferred from homology"/>
<dbReference type="AlphaFoldDB" id="A0A914XL49"/>
<dbReference type="PIRSF" id="PIRSF038061">
    <property type="entry name" value="K_channel_subfamily_K_type"/>
    <property type="match status" value="1"/>
</dbReference>
<comment type="subcellular location">
    <subcellularLocation>
        <location evidence="1">Membrane</location>
        <topology evidence="1">Multi-pass membrane protein</topology>
    </subcellularLocation>
</comment>
<dbReference type="PRINTS" id="PR01095">
    <property type="entry name" value="TASKCHANNEL"/>
</dbReference>
<sequence length="418" mass="46048">MKRQNVRTLSLIVCTFTYLLVGAAVFDALESDNEMSQRALVDKLRARLTDKYNISDRDYRVLEAIIVKSIPHKAGYQWKFSGAFYFCITVITTIGYGHSTPMTVGGKTFCMFYALAGIPLGLVMFQSIGERLNTFVAFILRHVKHCFGKNPEVTHMNLIMVASGCGMMVMASGAFVFHRIEGWELFDSLYYAFISLTTIGFGDFVALQKDGALQTQPQYVVFSLIFILFGLTVVSAAMNLLVLRFLTMNTEDERRDEVEARMAARGLVRVEGDIITSNSALLPPGVTSSSSRLTNRRKAMIEATSDDSDFEDDADGDTQQRPRSQLTNGGGDDENEDAASVCSCSCYQLPYSAGSVRQRYSVQRRPGPVTHLLHSPPTADSGVCQSPRSPPAASVRLATRRMSSPSPPGAAYMQQTTC</sequence>
<dbReference type="FunFam" id="1.10.287.70:FF:000090">
    <property type="entry name" value="two pore potassium channel protein sup-9"/>
    <property type="match status" value="1"/>
</dbReference>
<feature type="domain" description="Potassium channel" evidence="15">
    <location>
        <begin position="167"/>
        <end position="242"/>
    </location>
</feature>
<accession>A0A914XL49</accession>
<feature type="region of interest" description="Disordered" evidence="13">
    <location>
        <begin position="302"/>
        <end position="337"/>
    </location>
</feature>
<evidence type="ECO:0000256" key="8">
    <source>
        <dbReference type="ARBA" id="ARBA00022989"/>
    </source>
</evidence>
<evidence type="ECO:0000256" key="14">
    <source>
        <dbReference type="SAM" id="Phobius"/>
    </source>
</evidence>
<dbReference type="InterPro" id="IPR003092">
    <property type="entry name" value="2pore_dom_K_chnl_TASK"/>
</dbReference>
<dbReference type="Pfam" id="PF07885">
    <property type="entry name" value="Ion_trans_2"/>
    <property type="match status" value="2"/>
</dbReference>
<evidence type="ECO:0000256" key="13">
    <source>
        <dbReference type="SAM" id="MobiDB-lite"/>
    </source>
</evidence>
<evidence type="ECO:0000256" key="11">
    <source>
        <dbReference type="ARBA" id="ARBA00023303"/>
    </source>
</evidence>
<evidence type="ECO:0000259" key="15">
    <source>
        <dbReference type="Pfam" id="PF07885"/>
    </source>
</evidence>
<organism evidence="16 17">
    <name type="scientific">Plectus sambesii</name>
    <dbReference type="NCBI Taxonomy" id="2011161"/>
    <lineage>
        <taxon>Eukaryota</taxon>
        <taxon>Metazoa</taxon>
        <taxon>Ecdysozoa</taxon>
        <taxon>Nematoda</taxon>
        <taxon>Chromadorea</taxon>
        <taxon>Plectida</taxon>
        <taxon>Plectina</taxon>
        <taxon>Plectoidea</taxon>
        <taxon>Plectidae</taxon>
        <taxon>Plectus</taxon>
    </lineage>
</organism>
<evidence type="ECO:0000256" key="1">
    <source>
        <dbReference type="ARBA" id="ARBA00004141"/>
    </source>
</evidence>
<dbReference type="Gene3D" id="1.10.287.70">
    <property type="match status" value="1"/>
</dbReference>
<feature type="transmembrane region" description="Helical" evidence="14">
    <location>
        <begin position="219"/>
        <end position="246"/>
    </location>
</feature>
<keyword evidence="7" id="KW-0630">Potassium</keyword>
<dbReference type="InterPro" id="IPR013099">
    <property type="entry name" value="K_chnl_dom"/>
</dbReference>
<evidence type="ECO:0000256" key="2">
    <source>
        <dbReference type="ARBA" id="ARBA00006666"/>
    </source>
</evidence>
<keyword evidence="5 12" id="KW-0812">Transmembrane</keyword>
<evidence type="ECO:0000256" key="5">
    <source>
        <dbReference type="ARBA" id="ARBA00022692"/>
    </source>
</evidence>
<feature type="transmembrane region" description="Helical" evidence="14">
    <location>
        <begin position="158"/>
        <end position="177"/>
    </location>
</feature>
<evidence type="ECO:0000313" key="17">
    <source>
        <dbReference type="WBParaSite" id="PSAMB.scaffold929size38470.g9792.t1"/>
    </source>
</evidence>
<feature type="transmembrane region" description="Helical" evidence="14">
    <location>
        <begin position="189"/>
        <end position="207"/>
    </location>
</feature>
<feature type="compositionally biased region" description="Acidic residues" evidence="13">
    <location>
        <begin position="304"/>
        <end position="316"/>
    </location>
</feature>
<evidence type="ECO:0000256" key="10">
    <source>
        <dbReference type="ARBA" id="ARBA00023136"/>
    </source>
</evidence>